<sequence>MGRPRKARGACENPSPKFASYWPQEDPGETPDGPTLPKTRIHWLGAVSLFSYNHSPDLTFRVSLNPYRGCEHGCVYCYARPTHEYLGLSCGLDFETKIFVKREAPELLRRALASPRWRPDPIVLSGVTDPYQPVESRLRVTRRCLEVLAETRHPVVVVTKSRLITRDTDLLRELARHKAVGVWISLTTLDAKLASRLEPRASLPKARLEAIQALSAASIPVGVLVAPVIPGLTTFGLRELLGKAREAGACRAGYTLLRLPGKVRELFVSWLKTHMAQSEDRILLTVASCRNGQVNSSEFGVRLYGEGPVADLFGKLFSVLASKAGLTEEGFELSGEAFRRPALGNCEGEQLEWDWAEARRPLAREEL</sequence>
<evidence type="ECO:0000256" key="3">
    <source>
        <dbReference type="ARBA" id="ARBA00023014"/>
    </source>
</evidence>
<evidence type="ECO:0000256" key="2">
    <source>
        <dbReference type="ARBA" id="ARBA00023004"/>
    </source>
</evidence>
<dbReference type="SUPFAM" id="SSF102114">
    <property type="entry name" value="Radical SAM enzymes"/>
    <property type="match status" value="1"/>
</dbReference>
<evidence type="ECO:0000256" key="4">
    <source>
        <dbReference type="SAM" id="MobiDB-lite"/>
    </source>
</evidence>
<evidence type="ECO:0000313" key="7">
    <source>
        <dbReference type="Proteomes" id="UP000663859"/>
    </source>
</evidence>
<feature type="domain" description="Elp3/MiaA/NifB-like radical SAM core" evidence="5">
    <location>
        <begin position="60"/>
        <end position="287"/>
    </location>
</feature>
<dbReference type="Proteomes" id="UP000663859">
    <property type="component" value="Unassembled WGS sequence"/>
</dbReference>
<gene>
    <name evidence="6" type="ORF">MPNT_50092</name>
</gene>
<dbReference type="Pfam" id="PF04055">
    <property type="entry name" value="Radical_SAM"/>
    <property type="match status" value="1"/>
</dbReference>
<dbReference type="InterPro" id="IPR058240">
    <property type="entry name" value="rSAM_sf"/>
</dbReference>
<dbReference type="SMART" id="SM00729">
    <property type="entry name" value="Elp3"/>
    <property type="match status" value="1"/>
</dbReference>
<dbReference type="SFLD" id="SFLDS00029">
    <property type="entry name" value="Radical_SAM"/>
    <property type="match status" value="1"/>
</dbReference>
<dbReference type="GO" id="GO:0046872">
    <property type="term" value="F:metal ion binding"/>
    <property type="evidence" value="ECO:0007669"/>
    <property type="project" value="UniProtKB-KW"/>
</dbReference>
<protein>
    <submittedName>
        <fullName evidence="6">DNA repair photolyase</fullName>
    </submittedName>
</protein>
<dbReference type="GO" id="GO:0051536">
    <property type="term" value="F:iron-sulfur cluster binding"/>
    <property type="evidence" value="ECO:0007669"/>
    <property type="project" value="UniProtKB-KW"/>
</dbReference>
<dbReference type="InterPro" id="IPR040086">
    <property type="entry name" value="MJ0683-like"/>
</dbReference>
<dbReference type="PANTHER" id="PTHR43432">
    <property type="entry name" value="SLR0285 PROTEIN"/>
    <property type="match status" value="1"/>
</dbReference>
<dbReference type="InterPro" id="IPR007197">
    <property type="entry name" value="rSAM"/>
</dbReference>
<dbReference type="CDD" id="cd01335">
    <property type="entry name" value="Radical_SAM"/>
    <property type="match status" value="1"/>
</dbReference>
<keyword evidence="1" id="KW-0479">Metal-binding</keyword>
<dbReference type="PANTHER" id="PTHR43432:SF3">
    <property type="entry name" value="SLR0285 PROTEIN"/>
    <property type="match status" value="1"/>
</dbReference>
<keyword evidence="3" id="KW-0411">Iron-sulfur</keyword>
<feature type="region of interest" description="Disordered" evidence="4">
    <location>
        <begin position="1"/>
        <end position="35"/>
    </location>
</feature>
<dbReference type="GO" id="GO:0003824">
    <property type="term" value="F:catalytic activity"/>
    <property type="evidence" value="ECO:0007669"/>
    <property type="project" value="InterPro"/>
</dbReference>
<accession>A0A8J2BUW1</accession>
<dbReference type="AlphaFoldDB" id="A0A8J2BUW1"/>
<dbReference type="InterPro" id="IPR006638">
    <property type="entry name" value="Elp3/MiaA/NifB-like_rSAM"/>
</dbReference>
<keyword evidence="7" id="KW-1185">Reference proteome</keyword>
<evidence type="ECO:0000259" key="5">
    <source>
        <dbReference type="SMART" id="SM00729"/>
    </source>
</evidence>
<evidence type="ECO:0000313" key="6">
    <source>
        <dbReference type="EMBL" id="CAF0702490.1"/>
    </source>
</evidence>
<dbReference type="NCBIfam" id="NF033668">
    <property type="entry name" value="rSAM_PA0069"/>
    <property type="match status" value="1"/>
</dbReference>
<name>A0A8J2BUW1_9BACT</name>
<dbReference type="Gene3D" id="3.80.30.30">
    <property type="match status" value="1"/>
</dbReference>
<proteinExistence type="predicted"/>
<keyword evidence="2" id="KW-0408">Iron</keyword>
<reference evidence="6" key="1">
    <citation type="submission" date="2021-02" db="EMBL/GenBank/DDBJ databases">
        <authorList>
            <person name="Cremers G."/>
            <person name="Picone N."/>
        </authorList>
    </citation>
    <scope>NUCLEOTIDE SEQUENCE</scope>
    <source>
        <strain evidence="6">PQ17</strain>
    </source>
</reference>
<dbReference type="RefSeq" id="WP_174582327.1">
    <property type="nucleotide sequence ID" value="NZ_CAJNOB010000045.1"/>
</dbReference>
<organism evidence="6 7">
    <name type="scientific">Candidatus Methylacidithermus pantelleriae</name>
    <dbReference type="NCBI Taxonomy" id="2744239"/>
    <lineage>
        <taxon>Bacteria</taxon>
        <taxon>Pseudomonadati</taxon>
        <taxon>Verrucomicrobiota</taxon>
        <taxon>Methylacidiphilae</taxon>
        <taxon>Methylacidiphilales</taxon>
        <taxon>Methylacidiphilaceae</taxon>
        <taxon>Candidatus Methylacidithermus</taxon>
    </lineage>
</organism>
<evidence type="ECO:0000256" key="1">
    <source>
        <dbReference type="ARBA" id="ARBA00022723"/>
    </source>
</evidence>
<comment type="caution">
    <text evidence="6">The sequence shown here is derived from an EMBL/GenBank/DDBJ whole genome shotgun (WGS) entry which is preliminary data.</text>
</comment>
<dbReference type="EMBL" id="CAJNOB010000045">
    <property type="protein sequence ID" value="CAF0702490.1"/>
    <property type="molecule type" value="Genomic_DNA"/>
</dbReference>
<dbReference type="SFLD" id="SFLDG01084">
    <property type="entry name" value="Uncharacterised_Radical_SAM_Su"/>
    <property type="match status" value="1"/>
</dbReference>